<comment type="caution">
    <text evidence="10">The sequence shown here is derived from an EMBL/GenBank/DDBJ whole genome shotgun (WGS) entry which is preliminary data.</text>
</comment>
<dbReference type="EMBL" id="PDYF01000083">
    <property type="protein sequence ID" value="PHU33753.1"/>
    <property type="molecule type" value="Genomic_DNA"/>
</dbReference>
<dbReference type="InterPro" id="IPR036736">
    <property type="entry name" value="ACP-like_sf"/>
</dbReference>
<evidence type="ECO:0000313" key="10">
    <source>
        <dbReference type="EMBL" id="PHU40894.1"/>
    </source>
</evidence>
<evidence type="ECO:0000256" key="6">
    <source>
        <dbReference type="ARBA" id="ARBA00023160"/>
    </source>
</evidence>
<dbReference type="GO" id="GO:0005829">
    <property type="term" value="C:cytosol"/>
    <property type="evidence" value="ECO:0007669"/>
    <property type="project" value="TreeGrafter"/>
</dbReference>
<dbReference type="Proteomes" id="UP000224317">
    <property type="component" value="Unassembled WGS sequence"/>
</dbReference>
<dbReference type="InterPro" id="IPR003231">
    <property type="entry name" value="ACP"/>
</dbReference>
<keyword evidence="3 7" id="KW-0597">Phosphoprotein</keyword>
<keyword evidence="5 7" id="KW-0443">Lipid metabolism</keyword>
<dbReference type="SUPFAM" id="SSF47336">
    <property type="entry name" value="ACP-like"/>
    <property type="match status" value="1"/>
</dbReference>
<dbReference type="InterPro" id="IPR009081">
    <property type="entry name" value="PP-bd_ACP"/>
</dbReference>
<keyword evidence="4 7" id="KW-0276">Fatty acid metabolism</keyword>
<evidence type="ECO:0000256" key="4">
    <source>
        <dbReference type="ARBA" id="ARBA00022832"/>
    </source>
</evidence>
<dbReference type="PANTHER" id="PTHR20863:SF76">
    <property type="entry name" value="CARRIER DOMAIN-CONTAINING PROTEIN"/>
    <property type="match status" value="1"/>
</dbReference>
<dbReference type="RefSeq" id="WP_090488017.1">
    <property type="nucleotide sequence ID" value="NZ_PDYF01000083.1"/>
</dbReference>
<protein>
    <recommendedName>
        <fullName evidence="7">Acyl carrier protein</fullName>
        <shortName evidence="7">ACP</shortName>
    </recommendedName>
</protein>
<dbReference type="GO" id="GO:0000036">
    <property type="term" value="F:acyl carrier activity"/>
    <property type="evidence" value="ECO:0007669"/>
    <property type="project" value="UniProtKB-UniRule"/>
</dbReference>
<reference evidence="10" key="1">
    <citation type="submission" date="2017-10" db="EMBL/GenBank/DDBJ databases">
        <title>Resolving the taxonomy of Roseburia spp., Eubacterium rectale and Agathobacter spp. through phylogenomic analysis.</title>
        <authorList>
            <person name="Sheridan P.O."/>
            <person name="Walker A.W."/>
            <person name="Duncan S.H."/>
            <person name="Scott K.P."/>
            <person name="Toole P.W.O."/>
            <person name="Luis P."/>
            <person name="Flint H.J."/>
        </authorList>
    </citation>
    <scope>NUCLEOTIDE SEQUENCE [LARGE SCALE GENOMIC DNA]</scope>
    <source>
        <strain evidence="10">JK10</strain>
        <strain evidence="9">JK626</strain>
    </source>
</reference>
<sequence length="94" mass="10660">MAACNYIYEMVEVGKMTILERLKNVLMNNYNVAEELFDGNTSFVDDLHLDSLELLEMILTIEDEFDITIPEEKVESITTINELVSVIENAEVAG</sequence>
<accession>A0A2G3ECC8</accession>
<evidence type="ECO:0000256" key="3">
    <source>
        <dbReference type="ARBA" id="ARBA00022553"/>
    </source>
</evidence>
<evidence type="ECO:0000256" key="2">
    <source>
        <dbReference type="ARBA" id="ARBA00022516"/>
    </source>
</evidence>
<gene>
    <name evidence="7" type="primary">acpP</name>
    <name evidence="10" type="ORF">CSX00_02795</name>
    <name evidence="9" type="ORF">CSX01_14575</name>
</gene>
<comment type="pathway">
    <text evidence="7">Lipid metabolism; fatty acid biosynthesis.</text>
</comment>
<dbReference type="Pfam" id="PF00550">
    <property type="entry name" value="PP-binding"/>
    <property type="match status" value="1"/>
</dbReference>
<dbReference type="PROSITE" id="PS50075">
    <property type="entry name" value="CARRIER"/>
    <property type="match status" value="1"/>
</dbReference>
<evidence type="ECO:0000256" key="5">
    <source>
        <dbReference type="ARBA" id="ARBA00023098"/>
    </source>
</evidence>
<comment type="PTM">
    <text evidence="7">4'-phosphopantetheine is transferred from CoA to a specific serine of apo-ACP by AcpS. This modification is essential for activity because fatty acids are bound in thioester linkage to the sulfhydryl of the prosthetic group.</text>
</comment>
<dbReference type="GO" id="GO:0000035">
    <property type="term" value="F:acyl binding"/>
    <property type="evidence" value="ECO:0007669"/>
    <property type="project" value="TreeGrafter"/>
</dbReference>
<dbReference type="Gene3D" id="1.10.1200.10">
    <property type="entry name" value="ACP-like"/>
    <property type="match status" value="1"/>
</dbReference>
<keyword evidence="2 7" id="KW-0444">Lipid biosynthesis</keyword>
<dbReference type="AlphaFoldDB" id="A0A2G3ECC8"/>
<organism evidence="10 11">
    <name type="scientific">Pseudobutyrivibrio ruminis</name>
    <dbReference type="NCBI Taxonomy" id="46206"/>
    <lineage>
        <taxon>Bacteria</taxon>
        <taxon>Bacillati</taxon>
        <taxon>Bacillota</taxon>
        <taxon>Clostridia</taxon>
        <taxon>Lachnospirales</taxon>
        <taxon>Lachnospiraceae</taxon>
        <taxon>Pseudobutyrivibrio</taxon>
    </lineage>
</organism>
<proteinExistence type="inferred from homology"/>
<dbReference type="UniPathway" id="UPA00094"/>
<evidence type="ECO:0000313" key="11">
    <source>
        <dbReference type="Proteomes" id="UP000224317"/>
    </source>
</evidence>
<keyword evidence="1 7" id="KW-0596">Phosphopantetheine</keyword>
<evidence type="ECO:0000256" key="7">
    <source>
        <dbReference type="HAMAP-Rule" id="MF_01217"/>
    </source>
</evidence>
<dbReference type="PANTHER" id="PTHR20863">
    <property type="entry name" value="ACYL CARRIER PROTEIN"/>
    <property type="match status" value="1"/>
</dbReference>
<feature type="domain" description="Carrier" evidence="8">
    <location>
        <begin position="16"/>
        <end position="91"/>
    </location>
</feature>
<dbReference type="GO" id="GO:0009245">
    <property type="term" value="P:lipid A biosynthetic process"/>
    <property type="evidence" value="ECO:0007669"/>
    <property type="project" value="TreeGrafter"/>
</dbReference>
<keyword evidence="11" id="KW-1185">Reference proteome</keyword>
<comment type="subcellular location">
    <subcellularLocation>
        <location evidence="7">Cytoplasm</location>
    </subcellularLocation>
</comment>
<dbReference type="HAMAP" id="MF_01217">
    <property type="entry name" value="Acyl_carrier"/>
    <property type="match status" value="1"/>
</dbReference>
<dbReference type="GO" id="GO:0016020">
    <property type="term" value="C:membrane"/>
    <property type="evidence" value="ECO:0007669"/>
    <property type="project" value="GOC"/>
</dbReference>
<name>A0A2G3ECC8_9FIRM</name>
<evidence type="ECO:0000313" key="9">
    <source>
        <dbReference type="EMBL" id="PHU33753.1"/>
    </source>
</evidence>
<evidence type="ECO:0000256" key="1">
    <source>
        <dbReference type="ARBA" id="ARBA00022450"/>
    </source>
</evidence>
<reference evidence="10" key="2">
    <citation type="submission" date="2017-10" db="EMBL/GenBank/DDBJ databases">
        <authorList>
            <person name="Banno H."/>
            <person name="Chua N.-H."/>
        </authorList>
    </citation>
    <scope>NUCLEOTIDE SEQUENCE [LARGE SCALE GENOMIC DNA]</scope>
    <source>
        <strain evidence="10">JK10</strain>
        <strain evidence="9">JK626</strain>
    </source>
</reference>
<evidence type="ECO:0000259" key="8">
    <source>
        <dbReference type="PROSITE" id="PS50075"/>
    </source>
</evidence>
<comment type="similarity">
    <text evidence="7">Belongs to the acyl carrier protein (ACP) family.</text>
</comment>
<keyword evidence="6 7" id="KW-0275">Fatty acid biosynthesis</keyword>
<keyword evidence="7" id="KW-0963">Cytoplasm</keyword>
<feature type="modified residue" description="O-(pantetheine 4'-phosphoryl)serine" evidence="7">
    <location>
        <position position="51"/>
    </location>
</feature>
<dbReference type="EMBL" id="PDYH01000010">
    <property type="protein sequence ID" value="PHU40894.1"/>
    <property type="molecule type" value="Genomic_DNA"/>
</dbReference>
<dbReference type="Proteomes" id="UP000225889">
    <property type="component" value="Unassembled WGS sequence"/>
</dbReference>
<comment type="function">
    <text evidence="7">Carrier of the growing fatty acid chain in fatty acid biosynthesis.</text>
</comment>